<reference evidence="2" key="1">
    <citation type="submission" date="2020-11" db="EMBL/GenBank/DDBJ databases">
        <title>Adaptations for nitrogen fixation in a non-lichenized fungal sporocarp promotes dispersal by wood-feeding termites.</title>
        <authorList>
            <consortium name="DOE Joint Genome Institute"/>
            <person name="Koch R.A."/>
            <person name="Yoon G."/>
            <person name="Arayal U."/>
            <person name="Lail K."/>
            <person name="Amirebrahimi M."/>
            <person name="Labutti K."/>
            <person name="Lipzen A."/>
            <person name="Riley R."/>
            <person name="Barry K."/>
            <person name="Henrissat B."/>
            <person name="Grigoriev I.V."/>
            <person name="Herr J.R."/>
            <person name="Aime M.C."/>
        </authorList>
    </citation>
    <scope>NUCLEOTIDE SEQUENCE</scope>
    <source>
        <strain evidence="2">MCA 3950</strain>
    </source>
</reference>
<evidence type="ECO:0000313" key="2">
    <source>
        <dbReference type="EMBL" id="KAG7448897.1"/>
    </source>
</evidence>
<proteinExistence type="predicted"/>
<feature type="transmembrane region" description="Helical" evidence="1">
    <location>
        <begin position="21"/>
        <end position="41"/>
    </location>
</feature>
<accession>A0A9P8AWF5</accession>
<dbReference type="GeneID" id="66104361"/>
<sequence length="102" mass="11625">MGLGRRVGRSHLVRDQLLAHLSCFPVAVAISVFPSVLPSFLRQHLEFFHVLHDKAMLLCLRSNWRPSQRGYYCYRRSPVTPGSLDRVKPNALHLSRRSTGSV</sequence>
<keyword evidence="1" id="KW-0472">Membrane</keyword>
<dbReference type="EMBL" id="MU250529">
    <property type="protein sequence ID" value="KAG7448897.1"/>
    <property type="molecule type" value="Genomic_DNA"/>
</dbReference>
<keyword evidence="1" id="KW-1133">Transmembrane helix</keyword>
<comment type="caution">
    <text evidence="2">The sequence shown here is derived from an EMBL/GenBank/DDBJ whole genome shotgun (WGS) entry which is preliminary data.</text>
</comment>
<dbReference type="Proteomes" id="UP000812287">
    <property type="component" value="Unassembled WGS sequence"/>
</dbReference>
<gene>
    <name evidence="2" type="ORF">BT62DRAFT_733110</name>
</gene>
<keyword evidence="1" id="KW-0812">Transmembrane</keyword>
<protein>
    <submittedName>
        <fullName evidence="2">Uncharacterized protein</fullName>
    </submittedName>
</protein>
<dbReference type="AlphaFoldDB" id="A0A9P8AWF5"/>
<evidence type="ECO:0000256" key="1">
    <source>
        <dbReference type="SAM" id="Phobius"/>
    </source>
</evidence>
<organism evidence="2 3">
    <name type="scientific">Guyanagaster necrorhizus</name>
    <dbReference type="NCBI Taxonomy" id="856835"/>
    <lineage>
        <taxon>Eukaryota</taxon>
        <taxon>Fungi</taxon>
        <taxon>Dikarya</taxon>
        <taxon>Basidiomycota</taxon>
        <taxon>Agaricomycotina</taxon>
        <taxon>Agaricomycetes</taxon>
        <taxon>Agaricomycetidae</taxon>
        <taxon>Agaricales</taxon>
        <taxon>Marasmiineae</taxon>
        <taxon>Physalacriaceae</taxon>
        <taxon>Guyanagaster</taxon>
    </lineage>
</organism>
<name>A0A9P8AWF5_9AGAR</name>
<dbReference type="RefSeq" id="XP_043042397.1">
    <property type="nucleotide sequence ID" value="XM_043182065.1"/>
</dbReference>
<evidence type="ECO:0000313" key="3">
    <source>
        <dbReference type="Proteomes" id="UP000812287"/>
    </source>
</evidence>
<keyword evidence="3" id="KW-1185">Reference proteome</keyword>